<proteinExistence type="predicted"/>
<evidence type="ECO:0000256" key="2">
    <source>
        <dbReference type="ARBA" id="ARBA00023033"/>
    </source>
</evidence>
<evidence type="ECO:0000313" key="4">
    <source>
        <dbReference type="EMBL" id="QUX20133.1"/>
    </source>
</evidence>
<reference evidence="4 5" key="1">
    <citation type="submission" date="2021-05" db="EMBL/GenBank/DDBJ databases">
        <title>Direct Submission.</title>
        <authorList>
            <person name="Li K."/>
            <person name="Gao J."/>
        </authorList>
    </citation>
    <scope>NUCLEOTIDE SEQUENCE [LARGE SCALE GENOMIC DNA]</scope>
    <source>
        <strain evidence="4 5">Mg02</strain>
    </source>
</reference>
<dbReference type="PANTHER" id="PTHR13789">
    <property type="entry name" value="MONOOXYGENASE"/>
    <property type="match status" value="1"/>
</dbReference>
<dbReference type="SUPFAM" id="SSF51905">
    <property type="entry name" value="FAD/NAD(P)-binding domain"/>
    <property type="match status" value="1"/>
</dbReference>
<dbReference type="PANTHER" id="PTHR13789:SF309">
    <property type="entry name" value="PUTATIVE (AFU_ORTHOLOGUE AFUA_6G14510)-RELATED"/>
    <property type="match status" value="1"/>
</dbReference>
<dbReference type="EMBL" id="CP074133">
    <property type="protein sequence ID" value="QUX20133.1"/>
    <property type="molecule type" value="Genomic_DNA"/>
</dbReference>
<keyword evidence="2 4" id="KW-0503">Monooxygenase</keyword>
<dbReference type="PRINTS" id="PR00420">
    <property type="entry name" value="RNGMNOXGNASE"/>
</dbReference>
<protein>
    <submittedName>
        <fullName evidence="4">FAD-dependent monooxygenase</fullName>
    </submittedName>
</protein>
<gene>
    <name evidence="4" type="ORF">KGD84_16400</name>
</gene>
<name>A0ABX8BFS8_9ACTN</name>
<dbReference type="InterPro" id="IPR036188">
    <property type="entry name" value="FAD/NAD-bd_sf"/>
</dbReference>
<evidence type="ECO:0000259" key="3">
    <source>
        <dbReference type="Pfam" id="PF01494"/>
    </source>
</evidence>
<accession>A0ABX8BFS8</accession>
<feature type="domain" description="FAD-binding" evidence="3">
    <location>
        <begin position="2"/>
        <end position="177"/>
    </location>
</feature>
<dbReference type="GO" id="GO:0004497">
    <property type="term" value="F:monooxygenase activity"/>
    <property type="evidence" value="ECO:0007669"/>
    <property type="project" value="UniProtKB-KW"/>
</dbReference>
<keyword evidence="5" id="KW-1185">Reference proteome</keyword>
<sequence length="402" mass="42104">MRVLVSGGGIGGPALALALRRAGIDVRTFEAHPGPAAGLGSHLGLAPNGLAVLHALGAGEDVIAHSAFPSDTIEFTNGRGRVLGRLRDGSAEHGDRLRTRTITRGRLQTVLAEAAARAGVPVAYGRRLVSHTDHGDHVTVSFADGGTARGDVLIGADGIHSPVRRTMDPAAPGPAYTGLLNMGGSLPAHLLPATPAGTTRMVFGRRAFLGYQTGEETALWFVNLPHPDVGPDTPAPAGGWQRYVLDRFSGDAPYIAAALAHADPAAFTPTGIHDIASLPRWSRGRVGLLGDAAHAMAPSSGQGASQALEDALVLASCLRDIDDPAQALATYEHLRRDRVERVVALGRRQGSPKLAGNAVSAFLRDLALPLVFRAVARTDPHREVFSHRIDPDRPVRPAGVVR</sequence>
<dbReference type="Pfam" id="PF01494">
    <property type="entry name" value="FAD_binding_3"/>
    <property type="match status" value="2"/>
</dbReference>
<organism evidence="4 5">
    <name type="scientific">Nocardiopsis changdeensis</name>
    <dbReference type="NCBI Taxonomy" id="2831969"/>
    <lineage>
        <taxon>Bacteria</taxon>
        <taxon>Bacillati</taxon>
        <taxon>Actinomycetota</taxon>
        <taxon>Actinomycetes</taxon>
        <taxon>Streptosporangiales</taxon>
        <taxon>Nocardiopsidaceae</taxon>
        <taxon>Nocardiopsis</taxon>
    </lineage>
</organism>
<evidence type="ECO:0000313" key="5">
    <source>
        <dbReference type="Proteomes" id="UP000676079"/>
    </source>
</evidence>
<feature type="domain" description="FAD-binding" evidence="3">
    <location>
        <begin position="278"/>
        <end position="343"/>
    </location>
</feature>
<dbReference type="RefSeq" id="WP_220561326.1">
    <property type="nucleotide sequence ID" value="NZ_CP074133.1"/>
</dbReference>
<dbReference type="Proteomes" id="UP000676079">
    <property type="component" value="Chromosome"/>
</dbReference>
<dbReference type="InterPro" id="IPR002938">
    <property type="entry name" value="FAD-bd"/>
</dbReference>
<dbReference type="InterPro" id="IPR050493">
    <property type="entry name" value="FAD-dep_Monooxygenase_BioMet"/>
</dbReference>
<evidence type="ECO:0000256" key="1">
    <source>
        <dbReference type="ARBA" id="ARBA00023002"/>
    </source>
</evidence>
<dbReference type="Gene3D" id="3.50.50.60">
    <property type="entry name" value="FAD/NAD(P)-binding domain"/>
    <property type="match status" value="1"/>
</dbReference>
<keyword evidence="1" id="KW-0560">Oxidoreductase</keyword>